<organism evidence="1 2">
    <name type="scientific">Spirosoma sordidisoli</name>
    <dbReference type="NCBI Taxonomy" id="2502893"/>
    <lineage>
        <taxon>Bacteria</taxon>
        <taxon>Pseudomonadati</taxon>
        <taxon>Bacteroidota</taxon>
        <taxon>Cytophagia</taxon>
        <taxon>Cytophagales</taxon>
        <taxon>Cytophagaceae</taxon>
        <taxon>Spirosoma</taxon>
    </lineage>
</organism>
<comment type="caution">
    <text evidence="1">The sequence shown here is derived from an EMBL/GenBank/DDBJ whole genome shotgun (WGS) entry which is preliminary data.</text>
</comment>
<proteinExistence type="predicted"/>
<dbReference type="Proteomes" id="UP000290407">
    <property type="component" value="Unassembled WGS sequence"/>
</dbReference>
<protein>
    <submittedName>
        <fullName evidence="1">Uncharacterized protein</fullName>
    </submittedName>
</protein>
<evidence type="ECO:0000313" key="2">
    <source>
        <dbReference type="Proteomes" id="UP000290407"/>
    </source>
</evidence>
<accession>A0A4Q2UDE0</accession>
<gene>
    <name evidence="1" type="ORF">EQG79_26565</name>
</gene>
<dbReference type="EMBL" id="SBLB01000010">
    <property type="protein sequence ID" value="RYC66944.1"/>
    <property type="molecule type" value="Genomic_DNA"/>
</dbReference>
<keyword evidence="2" id="KW-1185">Reference proteome</keyword>
<name>A0A4Q2UDE0_9BACT</name>
<reference evidence="1 2" key="1">
    <citation type="submission" date="2019-01" db="EMBL/GenBank/DDBJ databases">
        <title>Spirosoma flava sp. nov., a propanil-degrading bacterium isolated from herbicide-contaminated soil.</title>
        <authorList>
            <person name="Zhang L."/>
            <person name="Jiang J.-D."/>
        </authorList>
    </citation>
    <scope>NUCLEOTIDE SEQUENCE [LARGE SCALE GENOMIC DNA]</scope>
    <source>
        <strain evidence="1 2">TY50</strain>
    </source>
</reference>
<sequence length="207" mass="24021">MSVEQKVIEEVYGGDVRRFKADFAEMDLHAVHWNDLIVDATTLPHLKDIGQILIKINLGYLPPADVMLPFEPYLRAMIQSYWNGQIAEDDFYDQVEGHVKLIRNADMKHNTYLEYDESIYRNYYANFAMYGYAVRERVSRFLGYEPQLKHSLIAELWMRDIMSNDTYKMPAVATDDDARAITLIKYREILLEHGQGVASQSSLIGML</sequence>
<dbReference type="AlphaFoldDB" id="A0A4Q2UDE0"/>
<evidence type="ECO:0000313" key="1">
    <source>
        <dbReference type="EMBL" id="RYC66944.1"/>
    </source>
</evidence>
<dbReference type="RefSeq" id="WP_129605721.1">
    <property type="nucleotide sequence ID" value="NZ_SBLB01000010.1"/>
</dbReference>